<name>A0A9W9ZLB5_9CNID</name>
<evidence type="ECO:0000256" key="1">
    <source>
        <dbReference type="SAM" id="MobiDB-lite"/>
    </source>
</evidence>
<proteinExistence type="predicted"/>
<evidence type="ECO:0000313" key="3">
    <source>
        <dbReference type="Proteomes" id="UP001163046"/>
    </source>
</evidence>
<feature type="compositionally biased region" description="Basic and acidic residues" evidence="1">
    <location>
        <begin position="27"/>
        <end position="41"/>
    </location>
</feature>
<comment type="caution">
    <text evidence="2">The sequence shown here is derived from an EMBL/GenBank/DDBJ whole genome shotgun (WGS) entry which is preliminary data.</text>
</comment>
<feature type="region of interest" description="Disordered" evidence="1">
    <location>
        <begin position="255"/>
        <end position="297"/>
    </location>
</feature>
<sequence>MGEFLKGLKLVFSTTQVKSASILVEQRQTKCEVQSTDKDNTSEDESKDDSKSNHVGMSNERQFYDNLLDQVKNILDHQAQENHPLEVLSQKSDPKEPATPYYATREEVVMATMTELEKMKTTASETAKTPVKAFSKQWTLQRSASLSFIPDHPRINYLSLSVDDTLDEVFSSVDLKYLTDNQRQELEQISNHHKTHSRDRAVTFNESLCRSAVDYTWNNLSMATQDYLGKYCLAPKHAGNLDDKNGERIGVTTARKVTDVSSRRTGLHSSAASQGCSAPPPTPEPASKDDESTSQILDITRLKKLPKLM</sequence>
<dbReference type="GO" id="GO:0071539">
    <property type="term" value="P:protein localization to centrosome"/>
    <property type="evidence" value="ECO:0007669"/>
    <property type="project" value="TreeGrafter"/>
</dbReference>
<feature type="compositionally biased region" description="Polar residues" evidence="1">
    <location>
        <begin position="263"/>
        <end position="276"/>
    </location>
</feature>
<feature type="region of interest" description="Disordered" evidence="1">
    <location>
        <begin position="27"/>
        <end position="59"/>
    </location>
</feature>
<organism evidence="2 3">
    <name type="scientific">Desmophyllum pertusum</name>
    <dbReference type="NCBI Taxonomy" id="174260"/>
    <lineage>
        <taxon>Eukaryota</taxon>
        <taxon>Metazoa</taxon>
        <taxon>Cnidaria</taxon>
        <taxon>Anthozoa</taxon>
        <taxon>Hexacorallia</taxon>
        <taxon>Scleractinia</taxon>
        <taxon>Caryophylliina</taxon>
        <taxon>Caryophylliidae</taxon>
        <taxon>Desmophyllum</taxon>
    </lineage>
</organism>
<evidence type="ECO:0000313" key="2">
    <source>
        <dbReference type="EMBL" id="KAJ7383823.1"/>
    </source>
</evidence>
<dbReference type="GO" id="GO:0031023">
    <property type="term" value="P:microtubule organizing center organization"/>
    <property type="evidence" value="ECO:0007669"/>
    <property type="project" value="TreeGrafter"/>
</dbReference>
<dbReference type="GO" id="GO:0007052">
    <property type="term" value="P:mitotic spindle organization"/>
    <property type="evidence" value="ECO:0007669"/>
    <property type="project" value="TreeGrafter"/>
</dbReference>
<keyword evidence="3" id="KW-1185">Reference proteome</keyword>
<dbReference type="PANTHER" id="PTHR15128:SF0">
    <property type="entry name" value="SCL-INTERRUPTING LOCUS PROTEIN"/>
    <property type="match status" value="1"/>
</dbReference>
<dbReference type="GO" id="GO:0007224">
    <property type="term" value="P:smoothened signaling pathway"/>
    <property type="evidence" value="ECO:0007669"/>
    <property type="project" value="TreeGrafter"/>
</dbReference>
<dbReference type="GO" id="GO:0005815">
    <property type="term" value="C:microtubule organizing center"/>
    <property type="evidence" value="ECO:0007669"/>
    <property type="project" value="TreeGrafter"/>
</dbReference>
<dbReference type="OrthoDB" id="76173at2759"/>
<dbReference type="InterPro" id="IPR026123">
    <property type="entry name" value="STIL"/>
</dbReference>
<protein>
    <submittedName>
        <fullName evidence="2">Uncharacterized protein</fullName>
    </submittedName>
</protein>
<dbReference type="AlphaFoldDB" id="A0A9W9ZLB5"/>
<accession>A0A9W9ZLB5</accession>
<dbReference type="PANTHER" id="PTHR15128">
    <property type="entry name" value="TAL1 SCL INTERRUPTING LOCUS"/>
    <property type="match status" value="1"/>
</dbReference>
<gene>
    <name evidence="2" type="ORF">OS493_025695</name>
</gene>
<dbReference type="Proteomes" id="UP001163046">
    <property type="component" value="Unassembled WGS sequence"/>
</dbReference>
<dbReference type="EMBL" id="MU825894">
    <property type="protein sequence ID" value="KAJ7383823.1"/>
    <property type="molecule type" value="Genomic_DNA"/>
</dbReference>
<reference evidence="2" key="1">
    <citation type="submission" date="2023-01" db="EMBL/GenBank/DDBJ databases">
        <title>Genome assembly of the deep-sea coral Lophelia pertusa.</title>
        <authorList>
            <person name="Herrera S."/>
            <person name="Cordes E."/>
        </authorList>
    </citation>
    <scope>NUCLEOTIDE SEQUENCE</scope>
    <source>
        <strain evidence="2">USNM1676648</strain>
        <tissue evidence="2">Polyp</tissue>
    </source>
</reference>